<dbReference type="KEGG" id="kba:A0U89_09025"/>
<dbReference type="RefSeq" id="WP_070402893.1">
    <property type="nucleotide sequence ID" value="NZ_BJVW01000001.1"/>
</dbReference>
<dbReference type="eggNOG" id="COG3182">
    <property type="taxonomic scope" value="Bacteria"/>
</dbReference>
<evidence type="ECO:0000313" key="1">
    <source>
        <dbReference type="EMBL" id="AOX17249.1"/>
    </source>
</evidence>
<proteinExistence type="predicted"/>
<organism evidence="1 2">
    <name type="scientific">Kozakia baliensis</name>
    <dbReference type="NCBI Taxonomy" id="153496"/>
    <lineage>
        <taxon>Bacteria</taxon>
        <taxon>Pseudomonadati</taxon>
        <taxon>Pseudomonadota</taxon>
        <taxon>Alphaproteobacteria</taxon>
        <taxon>Acetobacterales</taxon>
        <taxon>Acetobacteraceae</taxon>
        <taxon>Kozakia</taxon>
    </lineage>
</organism>
<dbReference type="AlphaFoldDB" id="A0A1D8UUD5"/>
<name>A0A1D8UUD5_9PROT</name>
<dbReference type="Pfam" id="PF03929">
    <property type="entry name" value="PepSY_TM"/>
    <property type="match status" value="1"/>
</dbReference>
<dbReference type="EMBL" id="CP014674">
    <property type="protein sequence ID" value="AOX17249.1"/>
    <property type="molecule type" value="Genomic_DNA"/>
</dbReference>
<sequence length="477" mass="52229">MRDNLRTRMGWLHSWVGFLGGLILVIVFFGGTLALFDTEITRWMQPEIDVPIGAPINSVVFDQASQQITRLQAQGTISFLNLPSARDPVARVLHYDGHSFVGPILDPRDGHVIPARTTTGGQLFFDLHHSLYKGPFWGNLVVEIAGVGMLVAIGSGIVIQFRNLLPDLLLFRPFANRARAWMDAHILFGILFLPFVAMMAYTGTVIHANRLFPTPAKTAKAPKQPVSFDALPPLAPLFAQAEAKFGTGNVGFILFEPGKISLIRSDAAGLTLTRAHLDFSQRDGTPLALNSNAGTVPTSGGVLRGLHFIRWAPLSLRWIYFISGAVGTLMMASGLVLFLMKYRRQYDGTFFFGLAESLTLAVNLGLPCASLAYLWANRLIPAFAPGRTAMEVEIFFAIWVSCLVYATLRCFGRAAFRGWREILLLLAVLGCGVLPLDLLTRPALRITQEPGVFFGVDFLACVAGIAALFARRRIAVS</sequence>
<dbReference type="STRING" id="153496.A0U89_09025"/>
<dbReference type="InterPro" id="IPR005625">
    <property type="entry name" value="PepSY-ass_TM"/>
</dbReference>
<dbReference type="PANTHER" id="PTHR34219:SF4">
    <property type="entry name" value="PEPSY DOMAIN-CONTAINING PROTEIN"/>
    <property type="match status" value="1"/>
</dbReference>
<dbReference type="PANTHER" id="PTHR34219">
    <property type="entry name" value="IRON-REGULATED INNER MEMBRANE PROTEIN-RELATED"/>
    <property type="match status" value="1"/>
</dbReference>
<protein>
    <submittedName>
        <fullName evidence="1">Uncharacterized protein</fullName>
    </submittedName>
</protein>
<gene>
    <name evidence="1" type="ORF">A0U89_09025</name>
</gene>
<keyword evidence="2" id="KW-1185">Reference proteome</keyword>
<evidence type="ECO:0000313" key="2">
    <source>
        <dbReference type="Proteomes" id="UP000179145"/>
    </source>
</evidence>
<dbReference type="Proteomes" id="UP000179145">
    <property type="component" value="Chromosome"/>
</dbReference>
<dbReference type="OrthoDB" id="9776609at2"/>
<accession>A0A1D8UUD5</accession>
<reference evidence="1 2" key="1">
    <citation type="journal article" date="2016" name="Microb. Cell Fact.">
        <title>Dissection of exopolysaccharide biosynthesis in Kozakia baliensis.</title>
        <authorList>
            <person name="Brandt J.U."/>
            <person name="Jakob F."/>
            <person name="Behr J."/>
            <person name="Geissler A.J."/>
            <person name="Vogel R.F."/>
        </authorList>
    </citation>
    <scope>NUCLEOTIDE SEQUENCE [LARGE SCALE GENOMIC DNA]</scope>
    <source>
        <strain evidence="1 2">DSM 14400</strain>
    </source>
</reference>